<dbReference type="OrthoDB" id="1435962at2"/>
<evidence type="ECO:0000313" key="1">
    <source>
        <dbReference type="EMBL" id="RIE16497.1"/>
    </source>
</evidence>
<protein>
    <submittedName>
        <fullName evidence="1">DUF4145 domain-containing protein</fullName>
    </submittedName>
</protein>
<comment type="caution">
    <text evidence="1">The sequence shown here is derived from an EMBL/GenBank/DDBJ whole genome shotgun (WGS) entry which is preliminary data.</text>
</comment>
<name>A0A398DX77_9BACT</name>
<accession>A0A398DX77</accession>
<proteinExistence type="predicted"/>
<sequence>MDALVRQRFCELDKRASQEVLVAHPDGSVSVDGETCHGWATSVLSLFQRVFGEDSVHYRLFSEQYAKFLGYVWEFEACRGVFRAAKEDYEEGYLFNVRSLIKAELLSDDVLDQAKTLLASGYKDLACILAGVALEATLKEMCGRSGIQLGKSDRMNADLCNADKYNMAKQKQITAWIDLRNKAAHGDWGAYNLTDVNALVVGVEHFVADFL</sequence>
<organism evidence="1 2">
    <name type="scientific">Candidatus Cryosericum septentrionale</name>
    <dbReference type="NCBI Taxonomy" id="2290913"/>
    <lineage>
        <taxon>Bacteria</taxon>
        <taxon>Pseudomonadati</taxon>
        <taxon>Caldisericota/Cryosericota group</taxon>
        <taxon>Candidatus Cryosericota</taxon>
        <taxon>Candidatus Cryosericia</taxon>
        <taxon>Candidatus Cryosericales</taxon>
        <taxon>Candidatus Cryosericaceae</taxon>
        <taxon>Candidatus Cryosericum</taxon>
    </lineage>
</organism>
<reference evidence="1 2" key="1">
    <citation type="submission" date="2018-09" db="EMBL/GenBank/DDBJ databases">
        <title>Discovery and Ecogenomic Context for Candidatus Cryosericales, a Global Caldiserica Order Active in Thawing Permafrost.</title>
        <authorList>
            <person name="Martinez M.A."/>
            <person name="Woodcroft B.J."/>
            <person name="Ignacio Espinoza J.C."/>
            <person name="Zayed A."/>
            <person name="Singleton C.M."/>
            <person name="Boyd J."/>
            <person name="Li Y.-F."/>
            <person name="Purvine S."/>
            <person name="Maughan H."/>
            <person name="Hodgkins S.B."/>
            <person name="Anderson D."/>
            <person name="Sederholm M."/>
            <person name="Temperton B."/>
            <person name="Saleska S.R."/>
            <person name="Tyson G.W."/>
            <person name="Rich V.I."/>
        </authorList>
    </citation>
    <scope>NUCLEOTIDE SEQUENCE [LARGE SCALE GENOMIC DNA]</scope>
    <source>
        <strain evidence="1 2">SMC1</strain>
    </source>
</reference>
<dbReference type="RefSeq" id="WP_119086076.1">
    <property type="nucleotide sequence ID" value="NZ_QXIY01000030.1"/>
</dbReference>
<evidence type="ECO:0000313" key="2">
    <source>
        <dbReference type="Proteomes" id="UP000266113"/>
    </source>
</evidence>
<gene>
    <name evidence="1" type="ORF">SMC1_07085</name>
</gene>
<keyword evidence="2" id="KW-1185">Reference proteome</keyword>
<dbReference type="Proteomes" id="UP000266113">
    <property type="component" value="Unassembled WGS sequence"/>
</dbReference>
<dbReference type="AlphaFoldDB" id="A0A398DX77"/>
<dbReference type="EMBL" id="QXIY01000030">
    <property type="protein sequence ID" value="RIE16497.1"/>
    <property type="molecule type" value="Genomic_DNA"/>
</dbReference>